<reference evidence="5 6" key="1">
    <citation type="journal article" date="2014" name="Nat. Commun.">
        <title>Klebsormidium flaccidum genome reveals primary factors for plant terrestrial adaptation.</title>
        <authorList>
            <person name="Hori K."/>
            <person name="Maruyama F."/>
            <person name="Fujisawa T."/>
            <person name="Togashi T."/>
            <person name="Yamamoto N."/>
            <person name="Seo M."/>
            <person name="Sato S."/>
            <person name="Yamada T."/>
            <person name="Mori H."/>
            <person name="Tajima N."/>
            <person name="Moriyama T."/>
            <person name="Ikeuchi M."/>
            <person name="Watanabe M."/>
            <person name="Wada H."/>
            <person name="Kobayashi K."/>
            <person name="Saito M."/>
            <person name="Masuda T."/>
            <person name="Sasaki-Sekimoto Y."/>
            <person name="Mashiguchi K."/>
            <person name="Awai K."/>
            <person name="Shimojima M."/>
            <person name="Masuda S."/>
            <person name="Iwai M."/>
            <person name="Nobusawa T."/>
            <person name="Narise T."/>
            <person name="Kondo S."/>
            <person name="Saito H."/>
            <person name="Sato R."/>
            <person name="Murakawa M."/>
            <person name="Ihara Y."/>
            <person name="Oshima-Yamada Y."/>
            <person name="Ohtaka K."/>
            <person name="Satoh M."/>
            <person name="Sonobe K."/>
            <person name="Ishii M."/>
            <person name="Ohtani R."/>
            <person name="Kanamori-Sato M."/>
            <person name="Honoki R."/>
            <person name="Miyazaki D."/>
            <person name="Mochizuki H."/>
            <person name="Umetsu J."/>
            <person name="Higashi K."/>
            <person name="Shibata D."/>
            <person name="Kamiya Y."/>
            <person name="Sato N."/>
            <person name="Nakamura Y."/>
            <person name="Tabata S."/>
            <person name="Ida S."/>
            <person name="Kurokawa K."/>
            <person name="Ohta H."/>
        </authorList>
    </citation>
    <scope>NUCLEOTIDE SEQUENCE [LARGE SCALE GENOMIC DNA]</scope>
    <source>
        <strain evidence="5 6">NIES-2285</strain>
    </source>
</reference>
<dbReference type="SUPFAM" id="SSF50978">
    <property type="entry name" value="WD40 repeat-like"/>
    <property type="match status" value="1"/>
</dbReference>
<dbReference type="EMBL" id="DF237294">
    <property type="protein sequence ID" value="GAQ87315.1"/>
    <property type="molecule type" value="Genomic_DNA"/>
</dbReference>
<protein>
    <submittedName>
        <fullName evidence="5">F-box and WD-40 domain protein 7</fullName>
    </submittedName>
</protein>
<keyword evidence="2" id="KW-0677">Repeat</keyword>
<dbReference type="Pfam" id="PF00400">
    <property type="entry name" value="WD40"/>
    <property type="match status" value="2"/>
</dbReference>
<dbReference type="STRING" id="105231.A0A1Y1I8K4"/>
<evidence type="ECO:0000256" key="2">
    <source>
        <dbReference type="ARBA" id="ARBA00022737"/>
    </source>
</evidence>
<name>A0A1Y1I8K4_KLENI</name>
<dbReference type="PROSITE" id="PS00678">
    <property type="entry name" value="WD_REPEATS_1"/>
    <property type="match status" value="1"/>
</dbReference>
<organism evidence="5 6">
    <name type="scientific">Klebsormidium nitens</name>
    <name type="common">Green alga</name>
    <name type="synonym">Ulothrix nitens</name>
    <dbReference type="NCBI Taxonomy" id="105231"/>
    <lineage>
        <taxon>Eukaryota</taxon>
        <taxon>Viridiplantae</taxon>
        <taxon>Streptophyta</taxon>
        <taxon>Klebsormidiophyceae</taxon>
        <taxon>Klebsormidiales</taxon>
        <taxon>Klebsormidiaceae</taxon>
        <taxon>Klebsormidium</taxon>
    </lineage>
</organism>
<dbReference type="Gene3D" id="2.130.10.10">
    <property type="entry name" value="YVTN repeat-like/Quinoprotein amine dehydrogenase"/>
    <property type="match status" value="2"/>
</dbReference>
<dbReference type="PROSITE" id="PS50082">
    <property type="entry name" value="WD_REPEATS_2"/>
    <property type="match status" value="1"/>
</dbReference>
<dbReference type="InterPro" id="IPR015943">
    <property type="entry name" value="WD40/YVTN_repeat-like_dom_sf"/>
</dbReference>
<keyword evidence="1 3" id="KW-0853">WD repeat</keyword>
<dbReference type="OMA" id="KVKLWHV"/>
<feature type="compositionally biased region" description="Acidic residues" evidence="4">
    <location>
        <begin position="1"/>
        <end position="11"/>
    </location>
</feature>
<gene>
    <name evidence="5" type="ORF">KFL_003450010</name>
</gene>
<feature type="region of interest" description="Disordered" evidence="4">
    <location>
        <begin position="1"/>
        <end position="47"/>
    </location>
</feature>
<dbReference type="InterPro" id="IPR019775">
    <property type="entry name" value="WD40_repeat_CS"/>
</dbReference>
<feature type="repeat" description="WD" evidence="3">
    <location>
        <begin position="215"/>
        <end position="257"/>
    </location>
</feature>
<evidence type="ECO:0000256" key="1">
    <source>
        <dbReference type="ARBA" id="ARBA00022574"/>
    </source>
</evidence>
<dbReference type="PROSITE" id="PS50294">
    <property type="entry name" value="WD_REPEATS_REGION"/>
    <property type="match status" value="1"/>
</dbReference>
<sequence length="390" mass="41318">MQRADPDEELEGSISFDGEWPPGPVLGAKERGRMGSTAPPHGSEQTKPAARLGAEFDIASAKPLKPSRTIAMSPGVEAYCVRFSPDGTLLAVATSVGTVELFRTVDGAAACTLDPGGKRERRPCTALCFRPSSGGELTKNVLLTGDAHGDLRHWHATSGACLSSLHEAGNQVLSVAYRADGQLFASAGLDCAVRVYSEVTRTLLHTLAHGDGKTTAGHSNRVFAVKFHPSEPHLLVSGGWDSTVQVWDLREGRSVRSVFGPHLCGDGLDLAGNTLLTAAWAPTDQLQLWDVMTTQLLATFEWAQPSPQSEPCRLYAAQLGRGAAEGLIAAGGSGSNELRLIRKATGQVVGTLRHLDKAIYSLGFSSKGDMLVACTPSFCHFFDIAQLGNS</sequence>
<evidence type="ECO:0000313" key="5">
    <source>
        <dbReference type="EMBL" id="GAQ87315.1"/>
    </source>
</evidence>
<keyword evidence="6" id="KW-1185">Reference proteome</keyword>
<evidence type="ECO:0000313" key="6">
    <source>
        <dbReference type="Proteomes" id="UP000054558"/>
    </source>
</evidence>
<dbReference type="InterPro" id="IPR001680">
    <property type="entry name" value="WD40_rpt"/>
</dbReference>
<dbReference type="AlphaFoldDB" id="A0A1Y1I8K4"/>
<dbReference type="SMART" id="SM00320">
    <property type="entry name" value="WD40"/>
    <property type="match status" value="5"/>
</dbReference>
<dbReference type="OrthoDB" id="529961at2759"/>
<evidence type="ECO:0000256" key="4">
    <source>
        <dbReference type="SAM" id="MobiDB-lite"/>
    </source>
</evidence>
<dbReference type="InterPro" id="IPR036322">
    <property type="entry name" value="WD40_repeat_dom_sf"/>
</dbReference>
<dbReference type="PANTHER" id="PTHR47822">
    <property type="entry name" value="CARBOHYDRATE BINDING DOMAIN CONTAINING PROTEIN"/>
    <property type="match status" value="1"/>
</dbReference>
<dbReference type="PANTHER" id="PTHR47822:SF2">
    <property type="entry name" value="F-BOX AND WD-40 DOMAIN PROTEIN 7"/>
    <property type="match status" value="1"/>
</dbReference>
<dbReference type="Proteomes" id="UP000054558">
    <property type="component" value="Unassembled WGS sequence"/>
</dbReference>
<accession>A0A1Y1I8K4</accession>
<proteinExistence type="predicted"/>
<evidence type="ECO:0000256" key="3">
    <source>
        <dbReference type="PROSITE-ProRule" id="PRU00221"/>
    </source>
</evidence>